<gene>
    <name evidence="1" type="ORF">ACFQQA_18955</name>
</gene>
<organism evidence="1 2">
    <name type="scientific">Marinobacter aromaticivorans</name>
    <dbReference type="NCBI Taxonomy" id="1494078"/>
    <lineage>
        <taxon>Bacteria</taxon>
        <taxon>Pseudomonadati</taxon>
        <taxon>Pseudomonadota</taxon>
        <taxon>Gammaproteobacteria</taxon>
        <taxon>Pseudomonadales</taxon>
        <taxon>Marinobacteraceae</taxon>
        <taxon>Marinobacter</taxon>
    </lineage>
</organism>
<dbReference type="Proteomes" id="UP001596506">
    <property type="component" value="Unassembled WGS sequence"/>
</dbReference>
<dbReference type="EMBL" id="JBHTBD010000028">
    <property type="protein sequence ID" value="MFC7296788.1"/>
    <property type="molecule type" value="Genomic_DNA"/>
</dbReference>
<dbReference type="RefSeq" id="WP_188437837.1">
    <property type="nucleotide sequence ID" value="NZ_JBHTBD010000028.1"/>
</dbReference>
<proteinExistence type="predicted"/>
<keyword evidence="2" id="KW-1185">Reference proteome</keyword>
<evidence type="ECO:0000313" key="2">
    <source>
        <dbReference type="Proteomes" id="UP001596506"/>
    </source>
</evidence>
<sequence length="56" mass="6646">MRRKLKQGEFEEHWKEITYQLELEGLKPDAEDKESMRQVLMGEAPLSTLREIKNKG</sequence>
<evidence type="ECO:0000313" key="1">
    <source>
        <dbReference type="EMBL" id="MFC7296788.1"/>
    </source>
</evidence>
<accession>A0ABW2J0W3</accession>
<protein>
    <submittedName>
        <fullName evidence="1">Uncharacterized protein</fullName>
    </submittedName>
</protein>
<name>A0ABW2J0W3_9GAMM</name>
<reference evidence="2" key="1">
    <citation type="journal article" date="2019" name="Int. J. Syst. Evol. Microbiol.">
        <title>The Global Catalogue of Microorganisms (GCM) 10K type strain sequencing project: providing services to taxonomists for standard genome sequencing and annotation.</title>
        <authorList>
            <consortium name="The Broad Institute Genomics Platform"/>
            <consortium name="The Broad Institute Genome Sequencing Center for Infectious Disease"/>
            <person name="Wu L."/>
            <person name="Ma J."/>
        </authorList>
    </citation>
    <scope>NUCLEOTIDE SEQUENCE [LARGE SCALE GENOMIC DNA]</scope>
    <source>
        <strain evidence="2">CCUG 60559</strain>
    </source>
</reference>
<comment type="caution">
    <text evidence="1">The sequence shown here is derived from an EMBL/GenBank/DDBJ whole genome shotgun (WGS) entry which is preliminary data.</text>
</comment>